<keyword evidence="2" id="KW-1185">Reference proteome</keyword>
<reference evidence="1 2" key="1">
    <citation type="submission" date="2020-08" db="EMBL/GenBank/DDBJ databases">
        <title>Genomic Encyclopedia of Type Strains, Phase IV (KMG-IV): sequencing the most valuable type-strain genomes for metagenomic binning, comparative biology and taxonomic classification.</title>
        <authorList>
            <person name="Goeker M."/>
        </authorList>
    </citation>
    <scope>NUCLEOTIDE SEQUENCE [LARGE SCALE GENOMIC DNA]</scope>
    <source>
        <strain evidence="1 2">DSM 7051</strain>
    </source>
</reference>
<evidence type="ECO:0000313" key="2">
    <source>
        <dbReference type="Proteomes" id="UP000536262"/>
    </source>
</evidence>
<dbReference type="EMBL" id="JACHOU010000002">
    <property type="protein sequence ID" value="MBB6353545.1"/>
    <property type="molecule type" value="Genomic_DNA"/>
</dbReference>
<gene>
    <name evidence="1" type="ORF">GGR00_001313</name>
</gene>
<proteinExistence type="predicted"/>
<name>A0A7X0F5V0_9HYPH</name>
<dbReference type="AlphaFoldDB" id="A0A7X0F5V0"/>
<evidence type="ECO:0000313" key="1">
    <source>
        <dbReference type="EMBL" id="MBB6353545.1"/>
    </source>
</evidence>
<accession>A0A7X0F5V0</accession>
<organism evidence="1 2">
    <name type="scientific">Aminobacter aganoensis</name>
    <dbReference type="NCBI Taxonomy" id="83264"/>
    <lineage>
        <taxon>Bacteria</taxon>
        <taxon>Pseudomonadati</taxon>
        <taxon>Pseudomonadota</taxon>
        <taxon>Alphaproteobacteria</taxon>
        <taxon>Hyphomicrobiales</taxon>
        <taxon>Phyllobacteriaceae</taxon>
        <taxon>Aminobacter</taxon>
    </lineage>
</organism>
<sequence length="62" mass="6547">MMQLVFEGYEVVPAVATPQMLAAGWQQLKRAHLPRLGPGPGLVEAYAAMLAAAPVSAQKDKA</sequence>
<comment type="caution">
    <text evidence="1">The sequence shown here is derived from an EMBL/GenBank/DDBJ whole genome shotgun (WGS) entry which is preliminary data.</text>
</comment>
<dbReference type="Proteomes" id="UP000536262">
    <property type="component" value="Unassembled WGS sequence"/>
</dbReference>
<dbReference type="RefSeq" id="WP_184698653.1">
    <property type="nucleotide sequence ID" value="NZ_BAABEG010000001.1"/>
</dbReference>
<protein>
    <submittedName>
        <fullName evidence="1">Uncharacterized protein</fullName>
    </submittedName>
</protein>